<reference evidence="1" key="1">
    <citation type="submission" date="2020-05" db="UniProtKB">
        <authorList>
            <consortium name="EnsemblMetazoa"/>
        </authorList>
    </citation>
    <scope>IDENTIFICATION</scope>
    <source>
        <strain evidence="1">TTRI</strain>
    </source>
</reference>
<accession>A0A1A9VCK0</accession>
<dbReference type="AlphaFoldDB" id="A0A1A9VCK0"/>
<sequence>MAENTAQYINLHIHEHTHILCIFIRHCKILAYIFKPSSSIVERDKGEESVQRISNGVLLSRYSMFVNGLTWYILSTPLLLAAFHSTIIHIASVNAVTDADIYNMNHVAATFIE</sequence>
<evidence type="ECO:0000313" key="2">
    <source>
        <dbReference type="Proteomes" id="UP000078200"/>
    </source>
</evidence>
<protein>
    <submittedName>
        <fullName evidence="1">Uncharacterized protein</fullName>
    </submittedName>
</protein>
<dbReference type="VEuPathDB" id="VectorBase:GAUT032950"/>
<organism evidence="1 2">
    <name type="scientific">Glossina austeni</name>
    <name type="common">Savannah tsetse fly</name>
    <dbReference type="NCBI Taxonomy" id="7395"/>
    <lineage>
        <taxon>Eukaryota</taxon>
        <taxon>Metazoa</taxon>
        <taxon>Ecdysozoa</taxon>
        <taxon>Arthropoda</taxon>
        <taxon>Hexapoda</taxon>
        <taxon>Insecta</taxon>
        <taxon>Pterygota</taxon>
        <taxon>Neoptera</taxon>
        <taxon>Endopterygota</taxon>
        <taxon>Diptera</taxon>
        <taxon>Brachycera</taxon>
        <taxon>Muscomorpha</taxon>
        <taxon>Hippoboscoidea</taxon>
        <taxon>Glossinidae</taxon>
        <taxon>Glossina</taxon>
    </lineage>
</organism>
<name>A0A1A9VCK0_GLOAU</name>
<keyword evidence="2" id="KW-1185">Reference proteome</keyword>
<proteinExistence type="predicted"/>
<dbReference type="EnsemblMetazoa" id="GAUT032950-RA">
    <property type="protein sequence ID" value="GAUT032950-PA"/>
    <property type="gene ID" value="GAUT032950"/>
</dbReference>
<evidence type="ECO:0000313" key="1">
    <source>
        <dbReference type="EnsemblMetazoa" id="GAUT032950-PA"/>
    </source>
</evidence>
<dbReference type="Proteomes" id="UP000078200">
    <property type="component" value="Unassembled WGS sequence"/>
</dbReference>